<sequence length="194" mass="22297">MTKLSSHFSDVEWLEKVRNLLIEIARASLSDLPRLPERVSTEALPLAQNAQILQQNTAKFNHHLNWQEQKQWLEEVRQLLLELSRIALSEYPKPPENIAQRALMLAETAQDLQEKLPENIDEEEEDSDSQPPTNPPLNLDETPTSPEQLLNQLQSLLKAEQASSSNPQLPQWQQVLTLLDIVQEIYSKIDHTSR</sequence>
<dbReference type="Proteomes" id="UP000033607">
    <property type="component" value="Unassembled WGS sequence"/>
</dbReference>
<name>A0A0F5Y854_9CYAN</name>
<evidence type="ECO:0008006" key="4">
    <source>
        <dbReference type="Google" id="ProtNLM"/>
    </source>
</evidence>
<proteinExistence type="predicted"/>
<gene>
    <name evidence="2" type="ORF">WN50_27240</name>
</gene>
<evidence type="ECO:0000256" key="1">
    <source>
        <dbReference type="SAM" id="MobiDB-lite"/>
    </source>
</evidence>
<dbReference type="OrthoDB" id="462598at2"/>
<dbReference type="PATRIC" id="fig|1637645.4.peg.6048"/>
<comment type="caution">
    <text evidence="2">The sequence shown here is derived from an EMBL/GenBank/DDBJ whole genome shotgun (WGS) entry which is preliminary data.</text>
</comment>
<organism evidence="2 3">
    <name type="scientific">Limnoraphis robusta CS-951</name>
    <dbReference type="NCBI Taxonomy" id="1637645"/>
    <lineage>
        <taxon>Bacteria</taxon>
        <taxon>Bacillati</taxon>
        <taxon>Cyanobacteriota</taxon>
        <taxon>Cyanophyceae</taxon>
        <taxon>Oscillatoriophycideae</taxon>
        <taxon>Oscillatoriales</taxon>
        <taxon>Sirenicapillariaceae</taxon>
        <taxon>Limnoraphis</taxon>
    </lineage>
</organism>
<dbReference type="RefSeq" id="WP_046281755.1">
    <property type="nucleotide sequence ID" value="NZ_LATL02000307.1"/>
</dbReference>
<reference evidence="2 3" key="1">
    <citation type="submission" date="2015-06" db="EMBL/GenBank/DDBJ databases">
        <title>Draft genome assembly of filamentous brackish cyanobacterium Limnoraphis robusta strain CS-951.</title>
        <authorList>
            <person name="Willis A."/>
            <person name="Parks M."/>
            <person name="Burford M.A."/>
        </authorList>
    </citation>
    <scope>NUCLEOTIDE SEQUENCE [LARGE SCALE GENOMIC DNA]</scope>
    <source>
        <strain evidence="2 3">CS-951</strain>
    </source>
</reference>
<evidence type="ECO:0000313" key="3">
    <source>
        <dbReference type="Proteomes" id="UP000033607"/>
    </source>
</evidence>
<dbReference type="EMBL" id="LATL02000307">
    <property type="protein sequence ID" value="KKD35101.1"/>
    <property type="molecule type" value="Genomic_DNA"/>
</dbReference>
<feature type="region of interest" description="Disordered" evidence="1">
    <location>
        <begin position="119"/>
        <end position="145"/>
    </location>
</feature>
<accession>A0A0F5Y854</accession>
<dbReference type="AlphaFoldDB" id="A0A0F5Y854"/>
<feature type="compositionally biased region" description="Acidic residues" evidence="1">
    <location>
        <begin position="119"/>
        <end position="128"/>
    </location>
</feature>
<evidence type="ECO:0000313" key="2">
    <source>
        <dbReference type="EMBL" id="KKD35101.1"/>
    </source>
</evidence>
<protein>
    <recommendedName>
        <fullName evidence="4">Inorganic pyrophosphatase</fullName>
    </recommendedName>
</protein>